<reference evidence="2 3" key="1">
    <citation type="journal article" date="2015" name="Biotechnol. Biofuels">
        <title>Enhanced degradation of softwood versus hardwood by the white-rot fungus Pycnoporus coccineus.</title>
        <authorList>
            <person name="Couturier M."/>
            <person name="Navarro D."/>
            <person name="Chevret D."/>
            <person name="Henrissat B."/>
            <person name="Piumi F."/>
            <person name="Ruiz-Duenas F.J."/>
            <person name="Martinez A.T."/>
            <person name="Grigoriev I.V."/>
            <person name="Riley R."/>
            <person name="Lipzen A."/>
            <person name="Berrin J.G."/>
            <person name="Master E.R."/>
            <person name="Rosso M.N."/>
        </authorList>
    </citation>
    <scope>NUCLEOTIDE SEQUENCE [LARGE SCALE GENOMIC DNA]</scope>
    <source>
        <strain evidence="2 3">BRFM310</strain>
    </source>
</reference>
<accession>A0A1Y2IIV1</accession>
<sequence length="77" mass="9028">MDRTRLKSFTRKHLDPCARRYFAYPALDTFGYDVRRLYGRLLISRCIIYWVILSCLINIETPGPSTPFSNSTAPVRR</sequence>
<keyword evidence="1" id="KW-0472">Membrane</keyword>
<organism evidence="2 3">
    <name type="scientific">Trametes coccinea (strain BRFM310)</name>
    <name type="common">Pycnoporus coccineus</name>
    <dbReference type="NCBI Taxonomy" id="1353009"/>
    <lineage>
        <taxon>Eukaryota</taxon>
        <taxon>Fungi</taxon>
        <taxon>Dikarya</taxon>
        <taxon>Basidiomycota</taxon>
        <taxon>Agaricomycotina</taxon>
        <taxon>Agaricomycetes</taxon>
        <taxon>Polyporales</taxon>
        <taxon>Polyporaceae</taxon>
        <taxon>Trametes</taxon>
    </lineage>
</organism>
<protein>
    <submittedName>
        <fullName evidence="2">Uncharacterized protein</fullName>
    </submittedName>
</protein>
<dbReference type="Proteomes" id="UP000193067">
    <property type="component" value="Unassembled WGS sequence"/>
</dbReference>
<keyword evidence="3" id="KW-1185">Reference proteome</keyword>
<evidence type="ECO:0000313" key="3">
    <source>
        <dbReference type="Proteomes" id="UP000193067"/>
    </source>
</evidence>
<feature type="transmembrane region" description="Helical" evidence="1">
    <location>
        <begin position="42"/>
        <end position="59"/>
    </location>
</feature>
<proteinExistence type="predicted"/>
<evidence type="ECO:0000256" key="1">
    <source>
        <dbReference type="SAM" id="Phobius"/>
    </source>
</evidence>
<keyword evidence="1" id="KW-0812">Transmembrane</keyword>
<dbReference type="EMBL" id="KZ084124">
    <property type="protein sequence ID" value="OSC99841.1"/>
    <property type="molecule type" value="Genomic_DNA"/>
</dbReference>
<dbReference type="AlphaFoldDB" id="A0A1Y2IIV1"/>
<keyword evidence="1" id="KW-1133">Transmembrane helix</keyword>
<gene>
    <name evidence="2" type="ORF">PYCCODRAFT_1438000</name>
</gene>
<name>A0A1Y2IIV1_TRAC3</name>
<evidence type="ECO:0000313" key="2">
    <source>
        <dbReference type="EMBL" id="OSC99841.1"/>
    </source>
</evidence>